<dbReference type="PANTHER" id="PTHR34365">
    <property type="entry name" value="ENOLASE (DUF1399)"/>
    <property type="match status" value="1"/>
</dbReference>
<dbReference type="Pfam" id="PF07173">
    <property type="entry name" value="GRDP-like"/>
    <property type="match status" value="1"/>
</dbReference>
<keyword evidence="2" id="KW-1185">Reference proteome</keyword>
<proteinExistence type="predicted"/>
<gene>
    <name evidence="1" type="ORF">QBC34DRAFT_415016</name>
</gene>
<protein>
    <submittedName>
        <fullName evidence="1">Uncharacterized protein</fullName>
    </submittedName>
</protein>
<dbReference type="Proteomes" id="UP001321760">
    <property type="component" value="Unassembled WGS sequence"/>
</dbReference>
<organism evidence="1 2">
    <name type="scientific">Podospora aff. communis PSN243</name>
    <dbReference type="NCBI Taxonomy" id="3040156"/>
    <lineage>
        <taxon>Eukaryota</taxon>
        <taxon>Fungi</taxon>
        <taxon>Dikarya</taxon>
        <taxon>Ascomycota</taxon>
        <taxon>Pezizomycotina</taxon>
        <taxon>Sordariomycetes</taxon>
        <taxon>Sordariomycetidae</taxon>
        <taxon>Sordariales</taxon>
        <taxon>Podosporaceae</taxon>
        <taxon>Podospora</taxon>
    </lineage>
</organism>
<dbReference type="AlphaFoldDB" id="A0AAV9GB11"/>
<sequence length="490" mass="55311">MTLSCRFTNEALHNQGHQVVGALLTGGEAISGYKPAKGSSEIPVIPAPEIFQQETRITEKDPGARLPTVSECAIHLELLEVFFVLRERILRSAEIDKSMGISLKRETKTGHKGDKKTLKDDTFETRRKTKWPKYVEFAVARFLDWRCELAKMTRPGDIASFHYPLPSLDVLMVWHSFLLNPLLFNKHCRNELIYDLPFPWQRIHECINNSDWSFQLPADDTTQTTPLFDVLSTWESHIPFESSNPPPTPLPSFFSPAAKKPAAPSLLLPAFTLTSAPALSLTSSLPTAISRHASLFKTIATTPPLRTLGEALHAAVLRQTSFIDKMNSHLWIRSPSLESTLTRAISRYSSFLLLMRRNKGKMLVPTVDIDLVWHTHQCSGGRNYATGVKERVGRFVNHDDDLAQGVLTDGAADTRKLWRLQVGGEYKRCGCWDCEGMLEEVERAVKEGKGEVEVDMDAVVKRVEERVRYYRAVEAARRKRRPLPARPEGL</sequence>
<evidence type="ECO:0000313" key="2">
    <source>
        <dbReference type="Proteomes" id="UP001321760"/>
    </source>
</evidence>
<dbReference type="InterPro" id="IPR009836">
    <property type="entry name" value="GRDP-like"/>
</dbReference>
<comment type="caution">
    <text evidence="1">The sequence shown here is derived from an EMBL/GenBank/DDBJ whole genome shotgun (WGS) entry which is preliminary data.</text>
</comment>
<name>A0AAV9GB11_9PEZI</name>
<dbReference type="EMBL" id="MU865976">
    <property type="protein sequence ID" value="KAK4444485.1"/>
    <property type="molecule type" value="Genomic_DNA"/>
</dbReference>
<accession>A0AAV9GB11</accession>
<evidence type="ECO:0000313" key="1">
    <source>
        <dbReference type="EMBL" id="KAK4444485.1"/>
    </source>
</evidence>
<dbReference type="PANTHER" id="PTHR34365:SF7">
    <property type="entry name" value="GLYCINE-RICH DOMAIN-CONTAINING PROTEIN 1"/>
    <property type="match status" value="1"/>
</dbReference>
<reference evidence="1" key="2">
    <citation type="submission" date="2023-05" db="EMBL/GenBank/DDBJ databases">
        <authorList>
            <consortium name="Lawrence Berkeley National Laboratory"/>
            <person name="Steindorff A."/>
            <person name="Hensen N."/>
            <person name="Bonometti L."/>
            <person name="Westerberg I."/>
            <person name="Brannstrom I.O."/>
            <person name="Guillou S."/>
            <person name="Cros-Aarteil S."/>
            <person name="Calhoun S."/>
            <person name="Haridas S."/>
            <person name="Kuo A."/>
            <person name="Mondo S."/>
            <person name="Pangilinan J."/>
            <person name="Riley R."/>
            <person name="Labutti K."/>
            <person name="Andreopoulos B."/>
            <person name="Lipzen A."/>
            <person name="Chen C."/>
            <person name="Yanf M."/>
            <person name="Daum C."/>
            <person name="Ng V."/>
            <person name="Clum A."/>
            <person name="Ohm R."/>
            <person name="Martin F."/>
            <person name="Silar P."/>
            <person name="Natvig D."/>
            <person name="Lalanne C."/>
            <person name="Gautier V."/>
            <person name="Ament-Velasquez S.L."/>
            <person name="Kruys A."/>
            <person name="Hutchinson M.I."/>
            <person name="Powell A.J."/>
            <person name="Barry K."/>
            <person name="Miller A.N."/>
            <person name="Grigoriev I.V."/>
            <person name="Debuchy R."/>
            <person name="Gladieux P."/>
            <person name="Thoren M.H."/>
            <person name="Johannesson H."/>
        </authorList>
    </citation>
    <scope>NUCLEOTIDE SEQUENCE</scope>
    <source>
        <strain evidence="1">PSN243</strain>
    </source>
</reference>
<reference evidence="1" key="1">
    <citation type="journal article" date="2023" name="Mol. Phylogenet. Evol.">
        <title>Genome-scale phylogeny and comparative genomics of the fungal order Sordariales.</title>
        <authorList>
            <person name="Hensen N."/>
            <person name="Bonometti L."/>
            <person name="Westerberg I."/>
            <person name="Brannstrom I.O."/>
            <person name="Guillou S."/>
            <person name="Cros-Aarteil S."/>
            <person name="Calhoun S."/>
            <person name="Haridas S."/>
            <person name="Kuo A."/>
            <person name="Mondo S."/>
            <person name="Pangilinan J."/>
            <person name="Riley R."/>
            <person name="LaButti K."/>
            <person name="Andreopoulos B."/>
            <person name="Lipzen A."/>
            <person name="Chen C."/>
            <person name="Yan M."/>
            <person name="Daum C."/>
            <person name="Ng V."/>
            <person name="Clum A."/>
            <person name="Steindorff A."/>
            <person name="Ohm R.A."/>
            <person name="Martin F."/>
            <person name="Silar P."/>
            <person name="Natvig D.O."/>
            <person name="Lalanne C."/>
            <person name="Gautier V."/>
            <person name="Ament-Velasquez S.L."/>
            <person name="Kruys A."/>
            <person name="Hutchinson M.I."/>
            <person name="Powell A.J."/>
            <person name="Barry K."/>
            <person name="Miller A.N."/>
            <person name="Grigoriev I.V."/>
            <person name="Debuchy R."/>
            <person name="Gladieux P."/>
            <person name="Hiltunen Thoren M."/>
            <person name="Johannesson H."/>
        </authorList>
    </citation>
    <scope>NUCLEOTIDE SEQUENCE</scope>
    <source>
        <strain evidence="1">PSN243</strain>
    </source>
</reference>